<gene>
    <name evidence="5" type="ORF">CPAG_02994</name>
</gene>
<protein>
    <recommendedName>
        <fullName evidence="7">RNA polymerase II assembly factor Rtp1 C-terminal domain-containing protein</fullName>
    </recommendedName>
</protein>
<dbReference type="VEuPathDB" id="FungiDB:CPAG_02994"/>
<evidence type="ECO:0000256" key="2">
    <source>
        <dbReference type="SAM" id="Coils"/>
    </source>
</evidence>
<dbReference type="InterPro" id="IPR019451">
    <property type="entry name" value="Rtp1_C1"/>
</dbReference>
<evidence type="ECO:0000256" key="1">
    <source>
        <dbReference type="ARBA" id="ARBA00005724"/>
    </source>
</evidence>
<dbReference type="GO" id="GO:0009306">
    <property type="term" value="P:protein secretion"/>
    <property type="evidence" value="ECO:0007669"/>
    <property type="project" value="TreeGrafter"/>
</dbReference>
<comment type="similarity">
    <text evidence="1">Belongs to the Tango6 family.</text>
</comment>
<dbReference type="PANTHER" id="PTHR20959:SF1">
    <property type="entry name" value="TRANSPORT AND GOLGI ORGANIZATION PROTEIN 6 HOMOLOG"/>
    <property type="match status" value="1"/>
</dbReference>
<dbReference type="Proteomes" id="UP000054567">
    <property type="component" value="Unassembled WGS sequence"/>
</dbReference>
<accession>A0A0J6F1C6</accession>
<feature type="domain" description="RNA polymerase II assembly factor Rtp1 C-terminal" evidence="4">
    <location>
        <begin position="647"/>
        <end position="760"/>
    </location>
</feature>
<feature type="coiled-coil region" evidence="2">
    <location>
        <begin position="801"/>
        <end position="828"/>
    </location>
</feature>
<evidence type="ECO:0000259" key="3">
    <source>
        <dbReference type="Pfam" id="PF10304"/>
    </source>
</evidence>
<evidence type="ECO:0000313" key="6">
    <source>
        <dbReference type="Proteomes" id="UP000054567"/>
    </source>
</evidence>
<dbReference type="EMBL" id="DS268110">
    <property type="protein sequence ID" value="KMM66656.1"/>
    <property type="molecule type" value="Genomic_DNA"/>
</dbReference>
<proteinExistence type="inferred from homology"/>
<dbReference type="AlphaFoldDB" id="A0A0J6F1C6"/>
<dbReference type="Pfam" id="PF10363">
    <property type="entry name" value="RTP1_C1"/>
    <property type="match status" value="1"/>
</dbReference>
<dbReference type="PANTHER" id="PTHR20959">
    <property type="entry name" value="TRANSPORT AND GOLGI ORGANIZATION PROTEIN 6 FAMILY MEMBER"/>
    <property type="match status" value="1"/>
</dbReference>
<organism evidence="5 6">
    <name type="scientific">Coccidioides posadasii RMSCC 3488</name>
    <dbReference type="NCBI Taxonomy" id="454284"/>
    <lineage>
        <taxon>Eukaryota</taxon>
        <taxon>Fungi</taxon>
        <taxon>Dikarya</taxon>
        <taxon>Ascomycota</taxon>
        <taxon>Pezizomycotina</taxon>
        <taxon>Eurotiomycetes</taxon>
        <taxon>Eurotiomycetidae</taxon>
        <taxon>Onygenales</taxon>
        <taxon>Onygenaceae</taxon>
        <taxon>Coccidioides</taxon>
    </lineage>
</organism>
<sequence length="1031" mass="111859">MMRQDLAFIHDAFVAESTDPVPAKRVLGKQQDQALEDAKRRRALHALLDLLSFEGIYPSLSSGVGIPLEKRVISVLPAGVIAKNATKASDSTPQDTRILDCIIGSLSHILRDARPSIQPIILGRILPDLICGTAELAFNSKDLPSHKIDSYKRLLNDIIDKCSTPSLLPVLSSLLQESTAPWFKACISSQLSQIPLRKDDPSSGGPPITVQAIMQSSRLLSLVPQGSNPEEYFSNVAPKLLALLDGEDPDMKKTSSYVIGNGILGKRAYGSPGAIGFIIFVQPILDTFHGKISQPVTTWMRPFSLDGSADPEIKTGDFDGIIIVPEFKLLLALERLTRLGDITSKSGPSQTISQPCLVASVGITMLRQRAPEALTRREAYPLALRGWSSLRITFFGMAQKPGSMGPAKKVVFRFGNVKIVSHGRVDSFLQLLAADPQKEEFVGDVFLHVSRQWLFSESMGEDGGCPQPHREQDKLQPELRKLVSAKIAEKLLDQFKESLSRHPIKVLELIRQLIESEKNRASTLRTNAQGSESISLQALGSIVKAESAVGSDPDSNITGVSESLSPAFSLLSTILASPDFQVSDSISLILRNLKSDIDYLLPRLPSALVQPATTSSMLLEITLSDPDQRQTKPTLTFPGISDLESHRQAINNISSPLAPVQAEGLSTLSHLIDKASPVLDIPATLTLLLSVLTASDESAATDEFLYLNVIKLIGSLASKHPRTVIKTLAERYADRSEESTLDQRLKIGEALLRTIQNLGGALVGDAARVLGDVMIEVASRRGIKLKAKDQRGKGIKKSPPAKNSEELNENITKLMNQINEDVDSETEDPVKEAYSSKIIHAWEAGATTDTAPDDLRARASAISILASAIQTNLAGLGPALASSSIDLAVSTLTLESDEGSAILRRAAVILLLDLIKALDEARESGKDLGFGLSVTATSSSIYPASHQSGSECTTIGNVPDILRALNFVESRETDTTVRGHLRALIESLEAWLEKSLLWGIRTQQSLMEQPRFELGDRLAGKIWENRRTSQN</sequence>
<name>A0A0J6F1C6_COCPO</name>
<dbReference type="SUPFAM" id="SSF48371">
    <property type="entry name" value="ARM repeat"/>
    <property type="match status" value="1"/>
</dbReference>
<evidence type="ECO:0008006" key="7">
    <source>
        <dbReference type="Google" id="ProtNLM"/>
    </source>
</evidence>
<keyword evidence="2" id="KW-0175">Coiled coil</keyword>
<evidence type="ECO:0000313" key="5">
    <source>
        <dbReference type="EMBL" id="KMM66656.1"/>
    </source>
</evidence>
<evidence type="ECO:0000259" key="4">
    <source>
        <dbReference type="Pfam" id="PF10363"/>
    </source>
</evidence>
<dbReference type="InterPro" id="IPR019414">
    <property type="entry name" value="Rtp1_C2"/>
</dbReference>
<dbReference type="OrthoDB" id="39591at2759"/>
<dbReference type="InterPro" id="IPR016024">
    <property type="entry name" value="ARM-type_fold"/>
</dbReference>
<reference evidence="6" key="3">
    <citation type="journal article" date="2010" name="Genome Res.">
        <title>Population genomic sequencing of Coccidioides fungi reveals recent hybridization and transposon control.</title>
        <authorList>
            <person name="Neafsey D.E."/>
            <person name="Barker B.M."/>
            <person name="Sharpton T.J."/>
            <person name="Stajich J.E."/>
            <person name="Park D.J."/>
            <person name="Whiston E."/>
            <person name="Hung C.-Y."/>
            <person name="McMahan C."/>
            <person name="White J."/>
            <person name="Sykes S."/>
            <person name="Heiman D."/>
            <person name="Young S."/>
            <person name="Zeng Q."/>
            <person name="Abouelleil A."/>
            <person name="Aftuck L."/>
            <person name="Bessette D."/>
            <person name="Brown A."/>
            <person name="FitzGerald M."/>
            <person name="Lui A."/>
            <person name="Macdonald J.P."/>
            <person name="Priest M."/>
            <person name="Orbach M.J."/>
            <person name="Galgiani J.N."/>
            <person name="Kirkland T.N."/>
            <person name="Cole G.T."/>
            <person name="Birren B.W."/>
            <person name="Henn M.R."/>
            <person name="Taylor J.W."/>
            <person name="Rounsley S.D."/>
        </authorList>
    </citation>
    <scope>NUCLEOTIDE SEQUENCE [LARGE SCALE GENOMIC DNA]</scope>
    <source>
        <strain evidence="6">RMSCC 3488</strain>
    </source>
</reference>
<feature type="domain" description="RNA polymerase II assembly factor Rtp1 C-terminal" evidence="3">
    <location>
        <begin position="957"/>
        <end position="990"/>
    </location>
</feature>
<reference evidence="5 6" key="1">
    <citation type="submission" date="2007-06" db="EMBL/GenBank/DDBJ databases">
        <title>The Genome Sequence of Coccidioides posadasii RMSCC_3488.</title>
        <authorList>
            <consortium name="Coccidioides Genome Resources Consortium"/>
            <consortium name="The Broad Institute Genome Sequencing Platform"/>
            <person name="Henn M.R."/>
            <person name="Sykes S."/>
            <person name="Young S."/>
            <person name="Jaffe D."/>
            <person name="Berlin A."/>
            <person name="Alvarez P."/>
            <person name="Butler J."/>
            <person name="Gnerre S."/>
            <person name="Grabherr M."/>
            <person name="Mauceli E."/>
            <person name="Brockman W."/>
            <person name="Kodira C."/>
            <person name="Alvarado L."/>
            <person name="Zeng Q."/>
            <person name="Crawford M."/>
            <person name="Antoine C."/>
            <person name="Devon K."/>
            <person name="Galgiani J."/>
            <person name="Orsborn K."/>
            <person name="Lewis M.L."/>
            <person name="Nusbaum C."/>
            <person name="Galagan J."/>
            <person name="Birren B."/>
        </authorList>
    </citation>
    <scope>NUCLEOTIDE SEQUENCE [LARGE SCALE GENOMIC DNA]</scope>
    <source>
        <strain evidence="5 6">RMSCC 3488</strain>
    </source>
</reference>
<reference evidence="6" key="2">
    <citation type="journal article" date="2009" name="Genome Res.">
        <title>Comparative genomic analyses of the human fungal pathogens Coccidioides and their relatives.</title>
        <authorList>
            <person name="Sharpton T.J."/>
            <person name="Stajich J.E."/>
            <person name="Rounsley S.D."/>
            <person name="Gardner M.J."/>
            <person name="Wortman J.R."/>
            <person name="Jordar V.S."/>
            <person name="Maiti R."/>
            <person name="Kodira C.D."/>
            <person name="Neafsey D.E."/>
            <person name="Zeng Q."/>
            <person name="Hung C.-Y."/>
            <person name="McMahan C."/>
            <person name="Muszewska A."/>
            <person name="Grynberg M."/>
            <person name="Mandel M.A."/>
            <person name="Kellner E.M."/>
            <person name="Barker B.M."/>
            <person name="Galgiani J.N."/>
            <person name="Orbach M.J."/>
            <person name="Kirkland T.N."/>
            <person name="Cole G.T."/>
            <person name="Henn M.R."/>
            <person name="Birren B.W."/>
            <person name="Taylor J.W."/>
        </authorList>
    </citation>
    <scope>NUCLEOTIDE SEQUENCE [LARGE SCALE GENOMIC DNA]</scope>
    <source>
        <strain evidence="6">RMSCC 3488</strain>
    </source>
</reference>
<dbReference type="Pfam" id="PF10304">
    <property type="entry name" value="RTP1_C2"/>
    <property type="match status" value="1"/>
</dbReference>
<dbReference type="InterPro" id="IPR039600">
    <property type="entry name" value="TANGO6/Rtp1"/>
</dbReference>